<keyword evidence="10" id="KW-0866">Nonsense-mediated mRNA decay</keyword>
<accession>A0A0X3PUQ4</accession>
<dbReference type="GO" id="GO:0003729">
    <property type="term" value="F:mRNA binding"/>
    <property type="evidence" value="ECO:0007669"/>
    <property type="project" value="InterPro"/>
</dbReference>
<evidence type="ECO:0000256" key="11">
    <source>
        <dbReference type="ARBA" id="ARBA00023187"/>
    </source>
</evidence>
<dbReference type="AlphaFoldDB" id="A0A0X3PUQ4"/>
<keyword evidence="11" id="KW-0508">mRNA splicing</keyword>
<evidence type="ECO:0000256" key="13">
    <source>
        <dbReference type="SAM" id="MobiDB-lite"/>
    </source>
</evidence>
<dbReference type="GO" id="GO:0035145">
    <property type="term" value="C:exon-exon junction complex"/>
    <property type="evidence" value="ECO:0007669"/>
    <property type="project" value="InterPro"/>
</dbReference>
<feature type="compositionally biased region" description="Polar residues" evidence="13">
    <location>
        <begin position="1"/>
        <end position="22"/>
    </location>
</feature>
<dbReference type="InterPro" id="IPR018545">
    <property type="entry name" value="Btz_dom"/>
</dbReference>
<evidence type="ECO:0000256" key="4">
    <source>
        <dbReference type="ARBA" id="ARBA00022448"/>
    </source>
</evidence>
<name>A0A0X3PUQ4_SCHSO</name>
<evidence type="ECO:0000256" key="7">
    <source>
        <dbReference type="ARBA" id="ARBA00022816"/>
    </source>
</evidence>
<keyword evidence="7" id="KW-0509">mRNA transport</keyword>
<keyword evidence="4" id="KW-0813">Transport</keyword>
<dbReference type="GO" id="GO:0006417">
    <property type="term" value="P:regulation of translation"/>
    <property type="evidence" value="ECO:0007669"/>
    <property type="project" value="UniProtKB-KW"/>
</dbReference>
<dbReference type="Pfam" id="PF09405">
    <property type="entry name" value="Btz"/>
    <property type="match status" value="1"/>
</dbReference>
<evidence type="ECO:0000256" key="12">
    <source>
        <dbReference type="ARBA" id="ARBA00023242"/>
    </source>
</evidence>
<keyword evidence="5" id="KW-0963">Cytoplasm</keyword>
<protein>
    <recommendedName>
        <fullName evidence="14">Btz domain-containing protein</fullName>
    </recommendedName>
</protein>
<evidence type="ECO:0000313" key="15">
    <source>
        <dbReference type="EMBL" id="JAP55625.1"/>
    </source>
</evidence>
<evidence type="ECO:0000256" key="2">
    <source>
        <dbReference type="ARBA" id="ARBA00004496"/>
    </source>
</evidence>
<feature type="compositionally biased region" description="Basic and acidic residues" evidence="13">
    <location>
        <begin position="385"/>
        <end position="396"/>
    </location>
</feature>
<feature type="compositionally biased region" description="Basic and acidic residues" evidence="13">
    <location>
        <begin position="435"/>
        <end position="454"/>
    </location>
</feature>
<feature type="region of interest" description="Disordered" evidence="13">
    <location>
        <begin position="1"/>
        <end position="193"/>
    </location>
</feature>
<evidence type="ECO:0000259" key="14">
    <source>
        <dbReference type="Pfam" id="PF09405"/>
    </source>
</evidence>
<evidence type="ECO:0000256" key="5">
    <source>
        <dbReference type="ARBA" id="ARBA00022490"/>
    </source>
</evidence>
<proteinExistence type="inferred from homology"/>
<comment type="subcellular location">
    <subcellularLocation>
        <location evidence="2">Cytoplasm</location>
    </subcellularLocation>
    <subcellularLocation>
        <location evidence="1">Nucleus</location>
    </subcellularLocation>
</comment>
<evidence type="ECO:0000256" key="3">
    <source>
        <dbReference type="ARBA" id="ARBA00009548"/>
    </source>
</evidence>
<dbReference type="GO" id="GO:0006397">
    <property type="term" value="P:mRNA processing"/>
    <property type="evidence" value="ECO:0007669"/>
    <property type="project" value="UniProtKB-KW"/>
</dbReference>
<evidence type="ECO:0000256" key="8">
    <source>
        <dbReference type="ARBA" id="ARBA00022845"/>
    </source>
</evidence>
<comment type="similarity">
    <text evidence="3">Belongs to the CASC3 family.</text>
</comment>
<reference evidence="15" key="1">
    <citation type="submission" date="2016-01" db="EMBL/GenBank/DDBJ databases">
        <title>Reference transcriptome for the parasite Schistocephalus solidus: insights into the molecular evolution of parasitism.</title>
        <authorList>
            <person name="Hebert F.O."/>
            <person name="Grambauer S."/>
            <person name="Barber I."/>
            <person name="Landry C.R."/>
            <person name="Aubin-Horth N."/>
        </authorList>
    </citation>
    <scope>NUCLEOTIDE SEQUENCE</scope>
</reference>
<feature type="compositionally biased region" description="Polar residues" evidence="13">
    <location>
        <begin position="372"/>
        <end position="384"/>
    </location>
</feature>
<evidence type="ECO:0000256" key="9">
    <source>
        <dbReference type="ARBA" id="ARBA00022884"/>
    </source>
</evidence>
<evidence type="ECO:0000256" key="10">
    <source>
        <dbReference type="ARBA" id="ARBA00023161"/>
    </source>
</evidence>
<dbReference type="GO" id="GO:0000184">
    <property type="term" value="P:nuclear-transcribed mRNA catabolic process, nonsense-mediated decay"/>
    <property type="evidence" value="ECO:0007669"/>
    <property type="project" value="UniProtKB-KW"/>
</dbReference>
<organism evidence="15">
    <name type="scientific">Schistocephalus solidus</name>
    <name type="common">Tapeworm</name>
    <dbReference type="NCBI Taxonomy" id="70667"/>
    <lineage>
        <taxon>Eukaryota</taxon>
        <taxon>Metazoa</taxon>
        <taxon>Spiralia</taxon>
        <taxon>Lophotrochozoa</taxon>
        <taxon>Platyhelminthes</taxon>
        <taxon>Cestoda</taxon>
        <taxon>Eucestoda</taxon>
        <taxon>Diphyllobothriidea</taxon>
        <taxon>Diphyllobothriidae</taxon>
        <taxon>Schistocephalus</taxon>
    </lineage>
</organism>
<evidence type="ECO:0000256" key="1">
    <source>
        <dbReference type="ARBA" id="ARBA00004123"/>
    </source>
</evidence>
<keyword evidence="8" id="KW-0810">Translation regulation</keyword>
<feature type="compositionally biased region" description="Basic residues" evidence="13">
    <location>
        <begin position="104"/>
        <end position="124"/>
    </location>
</feature>
<dbReference type="GO" id="GO:0008380">
    <property type="term" value="P:RNA splicing"/>
    <property type="evidence" value="ECO:0007669"/>
    <property type="project" value="UniProtKB-KW"/>
</dbReference>
<keyword evidence="12" id="KW-0539">Nucleus</keyword>
<keyword evidence="9" id="KW-0694">RNA-binding</keyword>
<dbReference type="GO" id="GO:0051028">
    <property type="term" value="P:mRNA transport"/>
    <property type="evidence" value="ECO:0007669"/>
    <property type="project" value="UniProtKB-KW"/>
</dbReference>
<dbReference type="EMBL" id="GEEE01007600">
    <property type="protein sequence ID" value="JAP55625.1"/>
    <property type="molecule type" value="Transcribed_RNA"/>
</dbReference>
<dbReference type="GO" id="GO:0005737">
    <property type="term" value="C:cytoplasm"/>
    <property type="evidence" value="ECO:0007669"/>
    <property type="project" value="UniProtKB-SubCell"/>
</dbReference>
<gene>
    <name evidence="15" type="ORF">TR137309</name>
</gene>
<feature type="domain" description="Btz" evidence="14">
    <location>
        <begin position="351"/>
        <end position="462"/>
    </location>
</feature>
<evidence type="ECO:0000256" key="6">
    <source>
        <dbReference type="ARBA" id="ARBA00022664"/>
    </source>
</evidence>
<feature type="region of interest" description="Disordered" evidence="13">
    <location>
        <begin position="372"/>
        <end position="505"/>
    </location>
</feature>
<sequence length="505" mass="57275">MTEVMSTNPMSNPTLPPKTTDSAADLSKASPNSQLQRRRRSWTRSSSRSRSRSRSIDRRRYRRSRSRDYDRSSRNLHFSRNGRMPYGRNSPPRSRLPGRLRERSPRRHSSRSPSHHRYRSRPRSGNRLAVGSSHVANRWPDGSGGGGGGSLDYPGMPNRDRSSLHFGNRTPPPRNRTPSYHSVVGEKSSSPTVPTLDERFRQLVETVSRRKPEYGVPGGLAHLVLSNRPRMPLPTLIRQARELSVVIERQLPPEIANPKATIVFDLDIRRAPLVLPRSPNEGSRPVFDRPEIPNYDKPQYLDEITRRLSAVLSAKTSRGTTYAKPYNNRDAGNFEYRPRGSAYSRPVYVGPADVPKGPSYFLHDDRDAAQSFRSRFRGNSSYSRTDWRQTSDKDYYGGRYRGRNRSRYSPDVENGSPQRQRRRPPPGGGGFENSRWTHDKYLELEHESSDRRPPDSYSPSSPTLSISEKTKDGKSQYQGGEGDSSATPKRQGGARMETEAPSSDD</sequence>
<feature type="compositionally biased region" description="Basic residues" evidence="13">
    <location>
        <begin position="36"/>
        <end position="65"/>
    </location>
</feature>
<keyword evidence="6" id="KW-0507">mRNA processing</keyword>
<feature type="compositionally biased region" description="Low complexity" evidence="13">
    <location>
        <begin position="88"/>
        <end position="97"/>
    </location>
</feature>